<evidence type="ECO:0000313" key="3">
    <source>
        <dbReference type="EMBL" id="MBB4695539.1"/>
    </source>
</evidence>
<dbReference type="InterPro" id="IPR050807">
    <property type="entry name" value="TransReg_Diox_bact_type"/>
</dbReference>
<name>A0A7W7CW59_9ACTN</name>
<dbReference type="PANTHER" id="PTHR46797:SF1">
    <property type="entry name" value="METHYLPHOSPHONATE SYNTHASE"/>
    <property type="match status" value="1"/>
</dbReference>
<dbReference type="AlphaFoldDB" id="A0A7W7CW59"/>
<dbReference type="PROSITE" id="PS50943">
    <property type="entry name" value="HTH_CROC1"/>
    <property type="match status" value="1"/>
</dbReference>
<dbReference type="Proteomes" id="UP000542742">
    <property type="component" value="Unassembled WGS sequence"/>
</dbReference>
<dbReference type="SUPFAM" id="SSF47413">
    <property type="entry name" value="lambda repressor-like DNA-binding domains"/>
    <property type="match status" value="1"/>
</dbReference>
<feature type="domain" description="HTH cro/C1-type" evidence="2">
    <location>
        <begin position="12"/>
        <end position="65"/>
    </location>
</feature>
<dbReference type="InterPro" id="IPR010982">
    <property type="entry name" value="Lambda_DNA-bd_dom_sf"/>
</dbReference>
<dbReference type="Gene3D" id="1.25.40.10">
    <property type="entry name" value="Tetratricopeptide repeat domain"/>
    <property type="match status" value="1"/>
</dbReference>
<dbReference type="Gene3D" id="1.10.260.40">
    <property type="entry name" value="lambda repressor-like DNA-binding domains"/>
    <property type="match status" value="1"/>
</dbReference>
<comment type="caution">
    <text evidence="3">The sequence shown here is derived from an EMBL/GenBank/DDBJ whole genome shotgun (WGS) entry which is preliminary data.</text>
</comment>
<dbReference type="SUPFAM" id="SSF48452">
    <property type="entry name" value="TPR-like"/>
    <property type="match status" value="1"/>
</dbReference>
<dbReference type="Pfam" id="PF01381">
    <property type="entry name" value="HTH_3"/>
    <property type="match status" value="1"/>
</dbReference>
<organism evidence="3 4">
    <name type="scientific">Paractinoplanes abujensis</name>
    <dbReference type="NCBI Taxonomy" id="882441"/>
    <lineage>
        <taxon>Bacteria</taxon>
        <taxon>Bacillati</taxon>
        <taxon>Actinomycetota</taxon>
        <taxon>Actinomycetes</taxon>
        <taxon>Micromonosporales</taxon>
        <taxon>Micromonosporaceae</taxon>
        <taxon>Paractinoplanes</taxon>
    </lineage>
</organism>
<gene>
    <name evidence="3" type="ORF">BKA14_005687</name>
</gene>
<sequence>MGALTDGMGERLRTLRIQRGLSQTTLARSLVSASYVSLIEAGKRIPDREVLSELARRLGTSVDYLETGVDTAALQEQELAVRYADLSLANGQTDDALRSFRELQDAAVPSVRFRAAWGVTRALELRGELPEALATIEPLITESRADRFGEPTLLVLLNARCRMYREAGDVDLSITYGEEALAEAARLGLRGTEDEVRLATTLVGCYWDRGDLTRARLLSTEVIERAEQHGTHRAKGSAYWNASLVAEAEGRRRLAITLAERALGLLGETMEEHGLARLRMVLGWLLLRTDPPDLDRAASLLFKARTTLAEVGADVDLARCDLHLARLLLMRGSYEESLARTAQAFPSLDSLPVDRARAHLLRGRALIAQGLAGEDDLRTAEGLVAGARDRRRVAELWRELAETWESAGEPARALAAYRALADSLGVVSWPTPVRPRSARTSARPG</sequence>
<dbReference type="RefSeq" id="WP_184953870.1">
    <property type="nucleotide sequence ID" value="NZ_BOMC01000067.1"/>
</dbReference>
<keyword evidence="4" id="KW-1185">Reference proteome</keyword>
<keyword evidence="1" id="KW-0238">DNA-binding</keyword>
<protein>
    <submittedName>
        <fullName evidence="3">Transcriptional regulator with XRE-family HTH domain</fullName>
    </submittedName>
</protein>
<evidence type="ECO:0000313" key="4">
    <source>
        <dbReference type="Proteomes" id="UP000542742"/>
    </source>
</evidence>
<dbReference type="CDD" id="cd00093">
    <property type="entry name" value="HTH_XRE"/>
    <property type="match status" value="1"/>
</dbReference>
<dbReference type="SMART" id="SM00530">
    <property type="entry name" value="HTH_XRE"/>
    <property type="match status" value="1"/>
</dbReference>
<dbReference type="GO" id="GO:0003677">
    <property type="term" value="F:DNA binding"/>
    <property type="evidence" value="ECO:0007669"/>
    <property type="project" value="UniProtKB-KW"/>
</dbReference>
<proteinExistence type="predicted"/>
<dbReference type="GO" id="GO:0005829">
    <property type="term" value="C:cytosol"/>
    <property type="evidence" value="ECO:0007669"/>
    <property type="project" value="TreeGrafter"/>
</dbReference>
<dbReference type="InterPro" id="IPR011990">
    <property type="entry name" value="TPR-like_helical_dom_sf"/>
</dbReference>
<dbReference type="GO" id="GO:0003700">
    <property type="term" value="F:DNA-binding transcription factor activity"/>
    <property type="evidence" value="ECO:0007669"/>
    <property type="project" value="TreeGrafter"/>
</dbReference>
<dbReference type="PANTHER" id="PTHR46797">
    <property type="entry name" value="HTH-TYPE TRANSCRIPTIONAL REGULATOR"/>
    <property type="match status" value="1"/>
</dbReference>
<reference evidence="3 4" key="1">
    <citation type="submission" date="2020-08" db="EMBL/GenBank/DDBJ databases">
        <title>Sequencing the genomes of 1000 actinobacteria strains.</title>
        <authorList>
            <person name="Klenk H.-P."/>
        </authorList>
    </citation>
    <scope>NUCLEOTIDE SEQUENCE [LARGE SCALE GENOMIC DNA]</scope>
    <source>
        <strain evidence="3 4">DSM 45518</strain>
    </source>
</reference>
<dbReference type="EMBL" id="JACHMF010000001">
    <property type="protein sequence ID" value="MBB4695539.1"/>
    <property type="molecule type" value="Genomic_DNA"/>
</dbReference>
<dbReference type="InterPro" id="IPR001387">
    <property type="entry name" value="Cro/C1-type_HTH"/>
</dbReference>
<evidence type="ECO:0000259" key="2">
    <source>
        <dbReference type="PROSITE" id="PS50943"/>
    </source>
</evidence>
<accession>A0A7W7CW59</accession>
<evidence type="ECO:0000256" key="1">
    <source>
        <dbReference type="ARBA" id="ARBA00023125"/>
    </source>
</evidence>